<name>A0A6I3KP80_9HYPH</name>
<comment type="subcellular location">
    <subcellularLocation>
        <location evidence="1">Periplasm</location>
    </subcellularLocation>
</comment>
<dbReference type="Gene3D" id="3.40.190.10">
    <property type="entry name" value="Periplasmic binding protein-like II"/>
    <property type="match status" value="1"/>
</dbReference>
<evidence type="ECO:0000256" key="2">
    <source>
        <dbReference type="ARBA" id="ARBA00005695"/>
    </source>
</evidence>
<dbReference type="GO" id="GO:0030288">
    <property type="term" value="C:outer membrane-bounded periplasmic space"/>
    <property type="evidence" value="ECO:0007669"/>
    <property type="project" value="TreeGrafter"/>
</dbReference>
<evidence type="ECO:0000259" key="5">
    <source>
        <dbReference type="Pfam" id="PF00496"/>
    </source>
</evidence>
<sequence>MPVHRKQRRHPTLILLAAAAIAAAAFAGPSSAEPRHGLSAFGELKYPADFKHFDYVNPDAPKGGKISSTGTGGAKTYDSFNNFLLKGDAAQGLEYLFDSLMTRAMDEPDAVYGLVASSGDIAADKKSVVFKMRPEAKFADGTPVTADDVVFSFNTLKEKGHPNFQISLRDVAKAEAIDPQTVRYEFKGDLVRDLPLVVAELPILSKAFYTQHPFDQSSLEKPLGSGPYEIGNFKPGTFVAYKRRPDYWAKDLPVIRGRFNFDEVRYEYYRDRTLELEGLKSAAFNFREEFTSIDWATGYDIPAVKEGRLLRLTQPDGRPSGAQGFFINTRREPFKDQRVREALGLAFDFEWSNKNLFFEIYKRTHSFFENSDMKAQGLPSKEELALLEPFKDKLAPEVFGEPVSPPVTDASGRDRQYLKRARDLLTEAGYGDGGKPLTVEILSFEDGFDRIILPYVDNLKRIGVNASLRRVDPAQYERRMKTFDFDMSIQRYALRLTPGVELKSYWGSDAAGMDGSFNLAGIKDPVVDALITKVVEAKSRAELVTAARALDRVLRAGHYWVPQWYKAEHNVAFWNEFDRPKVKPKFDEGVIDTWWYDADKAAKLKKN</sequence>
<keyword evidence="3 4" id="KW-0732">Signal</keyword>
<dbReference type="Pfam" id="PF00496">
    <property type="entry name" value="SBP_bac_5"/>
    <property type="match status" value="1"/>
</dbReference>
<dbReference type="Gene3D" id="3.10.105.10">
    <property type="entry name" value="Dipeptide-binding Protein, Domain 3"/>
    <property type="match status" value="1"/>
</dbReference>
<keyword evidence="7" id="KW-1185">Reference proteome</keyword>
<organism evidence="6 7">
    <name type="scientific">Hyphomicrobium album</name>
    <dbReference type="NCBI Taxonomy" id="2665159"/>
    <lineage>
        <taxon>Bacteria</taxon>
        <taxon>Pseudomonadati</taxon>
        <taxon>Pseudomonadota</taxon>
        <taxon>Alphaproteobacteria</taxon>
        <taxon>Hyphomicrobiales</taxon>
        <taxon>Hyphomicrobiaceae</taxon>
        <taxon>Hyphomicrobium</taxon>
    </lineage>
</organism>
<dbReference type="GO" id="GO:0042884">
    <property type="term" value="P:microcin transport"/>
    <property type="evidence" value="ECO:0007669"/>
    <property type="project" value="TreeGrafter"/>
</dbReference>
<feature type="domain" description="Solute-binding protein family 5" evidence="5">
    <location>
        <begin position="111"/>
        <end position="498"/>
    </location>
</feature>
<dbReference type="GO" id="GO:0043190">
    <property type="term" value="C:ATP-binding cassette (ABC) transporter complex"/>
    <property type="evidence" value="ECO:0007669"/>
    <property type="project" value="InterPro"/>
</dbReference>
<accession>A0A6I3KP80</accession>
<reference evidence="6 7" key="1">
    <citation type="submission" date="2019-11" db="EMBL/GenBank/DDBJ databases">
        <title>Identification of a novel strain.</title>
        <authorList>
            <person name="Xu Q."/>
            <person name="Wang G."/>
        </authorList>
    </citation>
    <scope>NUCLEOTIDE SEQUENCE [LARGE SCALE GENOMIC DNA]</scope>
    <source>
        <strain evidence="7">xq</strain>
    </source>
</reference>
<feature type="chain" id="PRO_5026337557" evidence="4">
    <location>
        <begin position="28"/>
        <end position="607"/>
    </location>
</feature>
<dbReference type="CDD" id="cd08497">
    <property type="entry name" value="MbnE-like"/>
    <property type="match status" value="1"/>
</dbReference>
<comment type="caution">
    <text evidence="6">The sequence shown here is derived from an EMBL/GenBank/DDBJ whole genome shotgun (WGS) entry which is preliminary data.</text>
</comment>
<dbReference type="GO" id="GO:1904680">
    <property type="term" value="F:peptide transmembrane transporter activity"/>
    <property type="evidence" value="ECO:0007669"/>
    <property type="project" value="TreeGrafter"/>
</dbReference>
<dbReference type="AlphaFoldDB" id="A0A6I3KP80"/>
<comment type="similarity">
    <text evidence="2">Belongs to the bacterial solute-binding protein 5 family.</text>
</comment>
<evidence type="ECO:0000313" key="6">
    <source>
        <dbReference type="EMBL" id="MTD95567.1"/>
    </source>
</evidence>
<dbReference type="PIRSF" id="PIRSF002741">
    <property type="entry name" value="MppA"/>
    <property type="match status" value="1"/>
</dbReference>
<dbReference type="GO" id="GO:0015833">
    <property type="term" value="P:peptide transport"/>
    <property type="evidence" value="ECO:0007669"/>
    <property type="project" value="TreeGrafter"/>
</dbReference>
<dbReference type="InterPro" id="IPR030678">
    <property type="entry name" value="Peptide/Ni-bd"/>
</dbReference>
<dbReference type="InterPro" id="IPR039424">
    <property type="entry name" value="SBP_5"/>
</dbReference>
<dbReference type="InterPro" id="IPR000914">
    <property type="entry name" value="SBP_5_dom"/>
</dbReference>
<evidence type="ECO:0000256" key="4">
    <source>
        <dbReference type="SAM" id="SignalP"/>
    </source>
</evidence>
<dbReference type="EMBL" id="WMBQ01000002">
    <property type="protein sequence ID" value="MTD95567.1"/>
    <property type="molecule type" value="Genomic_DNA"/>
</dbReference>
<dbReference type="PANTHER" id="PTHR30290">
    <property type="entry name" value="PERIPLASMIC BINDING COMPONENT OF ABC TRANSPORTER"/>
    <property type="match status" value="1"/>
</dbReference>
<dbReference type="SUPFAM" id="SSF53850">
    <property type="entry name" value="Periplasmic binding protein-like II"/>
    <property type="match status" value="1"/>
</dbReference>
<evidence type="ECO:0000256" key="1">
    <source>
        <dbReference type="ARBA" id="ARBA00004418"/>
    </source>
</evidence>
<proteinExistence type="inferred from homology"/>
<dbReference type="PANTHER" id="PTHR30290:SF64">
    <property type="entry name" value="ABC TRANSPORTER PERIPLASMIC BINDING PROTEIN"/>
    <property type="match status" value="1"/>
</dbReference>
<protein>
    <submittedName>
        <fullName evidence="6">ABC transporter substrate-binding protein</fullName>
    </submittedName>
</protein>
<evidence type="ECO:0000313" key="7">
    <source>
        <dbReference type="Proteomes" id="UP000440694"/>
    </source>
</evidence>
<feature type="signal peptide" evidence="4">
    <location>
        <begin position="1"/>
        <end position="27"/>
    </location>
</feature>
<gene>
    <name evidence="6" type="ORF">GIW81_14600</name>
</gene>
<dbReference type="RefSeq" id="WP_154740780.1">
    <property type="nucleotide sequence ID" value="NZ_WMBQ01000002.1"/>
</dbReference>
<dbReference type="Proteomes" id="UP000440694">
    <property type="component" value="Unassembled WGS sequence"/>
</dbReference>
<evidence type="ECO:0000256" key="3">
    <source>
        <dbReference type="ARBA" id="ARBA00022729"/>
    </source>
</evidence>